<name>A0A3B7MKV6_9BACT</name>
<dbReference type="EMBL" id="CP032157">
    <property type="protein sequence ID" value="AXY73923.1"/>
    <property type="molecule type" value="Genomic_DNA"/>
</dbReference>
<keyword evidence="1" id="KW-0175">Coiled coil</keyword>
<reference evidence="2 3" key="1">
    <citation type="submission" date="2018-09" db="EMBL/GenBank/DDBJ databases">
        <title>Genome sequencing of strain 6GH32-13.</title>
        <authorList>
            <person name="Weon H.-Y."/>
            <person name="Heo J."/>
            <person name="Kwon S.-W."/>
        </authorList>
    </citation>
    <scope>NUCLEOTIDE SEQUENCE [LARGE SCALE GENOMIC DNA]</scope>
    <source>
        <strain evidence="2 3">5GH32-13</strain>
    </source>
</reference>
<dbReference type="Proteomes" id="UP000263900">
    <property type="component" value="Chromosome"/>
</dbReference>
<keyword evidence="3" id="KW-1185">Reference proteome</keyword>
<dbReference type="Pfam" id="PF09357">
    <property type="entry name" value="RteC"/>
    <property type="match status" value="1"/>
</dbReference>
<dbReference type="OrthoDB" id="790983at2"/>
<accession>A0A3B7MKV6</accession>
<organism evidence="2 3">
    <name type="scientific">Paraflavitalea soli</name>
    <dbReference type="NCBI Taxonomy" id="2315862"/>
    <lineage>
        <taxon>Bacteria</taxon>
        <taxon>Pseudomonadati</taxon>
        <taxon>Bacteroidota</taxon>
        <taxon>Chitinophagia</taxon>
        <taxon>Chitinophagales</taxon>
        <taxon>Chitinophagaceae</taxon>
        <taxon>Paraflavitalea</taxon>
    </lineage>
</organism>
<dbReference type="KEGG" id="pseg:D3H65_07985"/>
<proteinExistence type="predicted"/>
<evidence type="ECO:0000313" key="3">
    <source>
        <dbReference type="Proteomes" id="UP000263900"/>
    </source>
</evidence>
<protein>
    <submittedName>
        <fullName evidence="2">Tetracycline regulation of excision, RteC</fullName>
    </submittedName>
</protein>
<dbReference type="AlphaFoldDB" id="A0A3B7MKV6"/>
<gene>
    <name evidence="2" type="ORF">D3H65_07985</name>
</gene>
<dbReference type="InterPro" id="IPR018534">
    <property type="entry name" value="Tet_reg_excision_RteC"/>
</dbReference>
<sequence length="298" mass="34686">MLSISLSVLMQPHPNTYLMGTEITILSRHYNALLERLEEIEKEEGELNTRLAQCSQLCLDSLRQLRKLITTEGFPDRDTEIYFFKHIKPAIAGRHHYYKRVLLLHLGELKGCWSKERERLSQELELLVKVLNQPQPIWQYYRSGTTALDAVYFLREYYDWLRMSSSADYYEDFCTSGDGPLAELISMELLIKHIDMLLYPPVKQQDQGNKNITNPQLTCTATPTNIVELGYALYACGFFSHGKASIKEVMNFLSDALKVDLHKYYDTFIQIKERKTSSSKYLDELRAALLRYIDQSEE</sequence>
<evidence type="ECO:0000256" key="1">
    <source>
        <dbReference type="SAM" id="Coils"/>
    </source>
</evidence>
<feature type="coiled-coil region" evidence="1">
    <location>
        <begin position="23"/>
        <end position="57"/>
    </location>
</feature>
<evidence type="ECO:0000313" key="2">
    <source>
        <dbReference type="EMBL" id="AXY73923.1"/>
    </source>
</evidence>